<proteinExistence type="predicted"/>
<evidence type="ECO:0000313" key="3">
    <source>
        <dbReference type="Proteomes" id="UP000076923"/>
    </source>
</evidence>
<gene>
    <name evidence="2" type="ORF">LPB303_10735</name>
</gene>
<reference evidence="2 3" key="1">
    <citation type="submission" date="2016-02" db="EMBL/GenBank/DDBJ databases">
        <title>Draft genome sequence of Polaribacter atrinae KACC17473.</title>
        <authorList>
            <person name="Shin S.-K."/>
            <person name="Yi H."/>
        </authorList>
    </citation>
    <scope>NUCLEOTIDE SEQUENCE [LARGE SCALE GENOMIC DNA]</scope>
    <source>
        <strain evidence="2 3">KACC 17473</strain>
    </source>
</reference>
<dbReference type="AlphaFoldDB" id="A0A176TBK5"/>
<feature type="coiled-coil region" evidence="1">
    <location>
        <begin position="49"/>
        <end position="76"/>
    </location>
</feature>
<keyword evidence="3" id="KW-1185">Reference proteome</keyword>
<keyword evidence="1" id="KW-0175">Coiled coil</keyword>
<dbReference type="EMBL" id="LVWE01000038">
    <property type="protein sequence ID" value="OAD44795.1"/>
    <property type="molecule type" value="Genomic_DNA"/>
</dbReference>
<sequence length="189" mass="21888">MKNTLTDKLTKASLQYGEQTLIRTGINLIPYVGGALDFLISNHGQNYTIKRINTFIEELQSEISKLKEEQINKKYLESEEGFDLLVKSFNSVSKTRNTEKIKTYAQIVTGAIISKKTFKYNEPELYLRIIDELSEPEIQIAYALYNLKENEKFDIFKRKDKEYPKGITNDAELIAFHNTNFSSEDINHC</sequence>
<comment type="caution">
    <text evidence="2">The sequence shown here is derived from an EMBL/GenBank/DDBJ whole genome shotgun (WGS) entry which is preliminary data.</text>
</comment>
<evidence type="ECO:0000256" key="1">
    <source>
        <dbReference type="SAM" id="Coils"/>
    </source>
</evidence>
<name>A0A176TBK5_9FLAO</name>
<dbReference type="OrthoDB" id="787297at2"/>
<dbReference type="Proteomes" id="UP000076923">
    <property type="component" value="Unassembled WGS sequence"/>
</dbReference>
<evidence type="ECO:0000313" key="2">
    <source>
        <dbReference type="EMBL" id="OAD44795.1"/>
    </source>
</evidence>
<evidence type="ECO:0008006" key="4">
    <source>
        <dbReference type="Google" id="ProtNLM"/>
    </source>
</evidence>
<dbReference type="STRING" id="1333662.LPB303_10735"/>
<accession>A0A176TBK5</accession>
<organism evidence="2 3">
    <name type="scientific">Polaribacter atrinae</name>
    <dbReference type="NCBI Taxonomy" id="1333662"/>
    <lineage>
        <taxon>Bacteria</taxon>
        <taxon>Pseudomonadati</taxon>
        <taxon>Bacteroidota</taxon>
        <taxon>Flavobacteriia</taxon>
        <taxon>Flavobacteriales</taxon>
        <taxon>Flavobacteriaceae</taxon>
    </lineage>
</organism>
<dbReference type="RefSeq" id="WP_068450035.1">
    <property type="nucleotide sequence ID" value="NZ_CP150660.1"/>
</dbReference>
<protein>
    <recommendedName>
        <fullName evidence="4">DUF4393 domain-containing protein</fullName>
    </recommendedName>
</protein>